<evidence type="ECO:0000313" key="3">
    <source>
        <dbReference type="Proteomes" id="UP000535511"/>
    </source>
</evidence>
<evidence type="ECO:0000256" key="1">
    <source>
        <dbReference type="SAM" id="MobiDB-lite"/>
    </source>
</evidence>
<feature type="region of interest" description="Disordered" evidence="1">
    <location>
        <begin position="73"/>
        <end position="95"/>
    </location>
</feature>
<dbReference type="EMBL" id="JACCBG010000001">
    <property type="protein sequence ID" value="NYD43112.1"/>
    <property type="molecule type" value="Genomic_DNA"/>
</dbReference>
<proteinExistence type="predicted"/>
<accession>A0A7Y9E8T2</accession>
<gene>
    <name evidence="2" type="ORF">BJZ21_003195</name>
</gene>
<evidence type="ECO:0000313" key="2">
    <source>
        <dbReference type="EMBL" id="NYD43112.1"/>
    </source>
</evidence>
<comment type="caution">
    <text evidence="2">The sequence shown here is derived from an EMBL/GenBank/DDBJ whole genome shotgun (WGS) entry which is preliminary data.</text>
</comment>
<name>A0A7Y9E8T2_9ACTN</name>
<organism evidence="2 3">
    <name type="scientific">Nocardioides panaciterrulae</name>
    <dbReference type="NCBI Taxonomy" id="661492"/>
    <lineage>
        <taxon>Bacteria</taxon>
        <taxon>Bacillati</taxon>
        <taxon>Actinomycetota</taxon>
        <taxon>Actinomycetes</taxon>
        <taxon>Propionibacteriales</taxon>
        <taxon>Nocardioidaceae</taxon>
        <taxon>Nocardioides</taxon>
    </lineage>
</organism>
<dbReference type="RefSeq" id="WP_179664668.1">
    <property type="nucleotide sequence ID" value="NZ_JACCBG010000001.1"/>
</dbReference>
<protein>
    <submittedName>
        <fullName evidence="2">Uncharacterized protein</fullName>
    </submittedName>
</protein>
<dbReference type="Proteomes" id="UP000535511">
    <property type="component" value="Unassembled WGS sequence"/>
</dbReference>
<sequence>MSAERLRVIECGARDGRPVIRRHDERQVGPLFFGPGDANLLCGACTFLLIRGANGAHSIRDAVVECPNCGSCNQASRPAPDPGSPAPPAPRPASP</sequence>
<keyword evidence="3" id="KW-1185">Reference proteome</keyword>
<dbReference type="AlphaFoldDB" id="A0A7Y9E8T2"/>
<feature type="compositionally biased region" description="Pro residues" evidence="1">
    <location>
        <begin position="79"/>
        <end position="95"/>
    </location>
</feature>
<reference evidence="2 3" key="1">
    <citation type="submission" date="2020-07" db="EMBL/GenBank/DDBJ databases">
        <title>Sequencing the genomes of 1000 actinobacteria strains.</title>
        <authorList>
            <person name="Klenk H.-P."/>
        </authorList>
    </citation>
    <scope>NUCLEOTIDE SEQUENCE [LARGE SCALE GENOMIC DNA]</scope>
    <source>
        <strain evidence="2 3">DSM 21350</strain>
    </source>
</reference>